<evidence type="ECO:0000313" key="2">
    <source>
        <dbReference type="Proteomes" id="UP000749311"/>
    </source>
</evidence>
<name>A0ABX0SKV6_9ACTN</name>
<comment type="caution">
    <text evidence="1">The sequence shown here is derived from an EMBL/GenBank/DDBJ whole genome shotgun (WGS) entry which is preliminary data.</text>
</comment>
<dbReference type="RefSeq" id="WP_167171357.1">
    <property type="nucleotide sequence ID" value="NZ_BAAAOO010000006.1"/>
</dbReference>
<sequence length="149" mass="15736">MGRVSRVILILVAVAAALLAVGLVRGGHLAAAGAEVLVGGGFVYWLGRRGPQREANVGWAAARGRIAPGHAVVLWKPGCIYCAALQRELADDDRITWVNVYEDHEANSQLRDLNSGDEYTPTVVVGNVVLRNPGADEVRAALGDAGELD</sequence>
<evidence type="ECO:0008006" key="3">
    <source>
        <dbReference type="Google" id="ProtNLM"/>
    </source>
</evidence>
<accession>A0ABX0SKV6</accession>
<reference evidence="1 2" key="1">
    <citation type="submission" date="2020-02" db="EMBL/GenBank/DDBJ databases">
        <title>Sequencing the genomes of 1000 actinobacteria strains.</title>
        <authorList>
            <person name="Klenk H.-P."/>
        </authorList>
    </citation>
    <scope>NUCLEOTIDE SEQUENCE [LARGE SCALE GENOMIC DNA]</scope>
    <source>
        <strain evidence="1 2">DSM 19609</strain>
    </source>
</reference>
<proteinExistence type="predicted"/>
<protein>
    <recommendedName>
        <fullName evidence="3">Glutaredoxin domain-containing protein</fullName>
    </recommendedName>
</protein>
<organism evidence="1 2">
    <name type="scientific">Brooklawnia cerclae</name>
    <dbReference type="NCBI Taxonomy" id="349934"/>
    <lineage>
        <taxon>Bacteria</taxon>
        <taxon>Bacillati</taxon>
        <taxon>Actinomycetota</taxon>
        <taxon>Actinomycetes</taxon>
        <taxon>Propionibacteriales</taxon>
        <taxon>Propionibacteriaceae</taxon>
        <taxon>Brooklawnia</taxon>
    </lineage>
</organism>
<dbReference type="Proteomes" id="UP000749311">
    <property type="component" value="Unassembled WGS sequence"/>
</dbReference>
<gene>
    <name evidence="1" type="ORF">FB473_003297</name>
</gene>
<dbReference type="EMBL" id="JAAMOZ010000004">
    <property type="protein sequence ID" value="NIH58600.1"/>
    <property type="molecule type" value="Genomic_DNA"/>
</dbReference>
<dbReference type="Gene3D" id="3.40.30.10">
    <property type="entry name" value="Glutaredoxin"/>
    <property type="match status" value="1"/>
</dbReference>
<keyword evidence="2" id="KW-1185">Reference proteome</keyword>
<evidence type="ECO:0000313" key="1">
    <source>
        <dbReference type="EMBL" id="NIH58600.1"/>
    </source>
</evidence>